<protein>
    <recommendedName>
        <fullName evidence="3">Translation elongation factor EFTu-like domain-containing protein</fullName>
    </recommendedName>
</protein>
<dbReference type="SUPFAM" id="SSF50447">
    <property type="entry name" value="Translation proteins"/>
    <property type="match status" value="1"/>
</dbReference>
<organism evidence="1 2">
    <name type="scientific">Thermofilum adornatum</name>
    <dbReference type="NCBI Taxonomy" id="1365176"/>
    <lineage>
        <taxon>Archaea</taxon>
        <taxon>Thermoproteota</taxon>
        <taxon>Thermoprotei</taxon>
        <taxon>Thermofilales</taxon>
        <taxon>Thermofilaceae</taxon>
        <taxon>Thermofilum</taxon>
    </lineage>
</organism>
<sequence length="304" mass="33801">MKVIRLRGIIVTVLSKSPEKAREIAGSIAKLEDKNKVEIYYRKLSPDLLLSLLVPTDYPDSILNAVSTATLSDVIIFYGDEPLNSFDGELLLLMGMLEKKSIIIGGDERIKKLASSAGVKNALFVDSPHEIRFEDLAVDKNAGFIYIDRVFPVRGVGTVMLGYAKTSIRAHDKFVSLPAKKEIEIKSIQVLDVDFEEVGYGTRVGLAIKGEEYERLKETYSLVRGNLTEKIEGKIVKLPWSVDLKNGNEYHIYSEGCYSTGIVEVEGDGIRVQLRKPLPEAKEYLIATPNTNGKMSRIVGKVTF</sequence>
<dbReference type="KEGG" id="thb:N186_03155"/>
<name>S5ZKE2_9CREN</name>
<keyword evidence="2" id="KW-1185">Reference proteome</keyword>
<dbReference type="eggNOG" id="arCOG01564">
    <property type="taxonomic scope" value="Archaea"/>
</dbReference>
<accession>S5ZKE2</accession>
<dbReference type="EMBL" id="CP006646">
    <property type="protein sequence ID" value="AGT35006.1"/>
    <property type="molecule type" value="Genomic_DNA"/>
</dbReference>
<gene>
    <name evidence="1" type="ORF">N186_03155</name>
</gene>
<dbReference type="InterPro" id="IPR009000">
    <property type="entry name" value="Transl_B-barrel_sf"/>
</dbReference>
<evidence type="ECO:0000313" key="1">
    <source>
        <dbReference type="EMBL" id="AGT35006.1"/>
    </source>
</evidence>
<proteinExistence type="predicted"/>
<dbReference type="PATRIC" id="fig|1365176.7.peg.619"/>
<evidence type="ECO:0008006" key="3">
    <source>
        <dbReference type="Google" id="ProtNLM"/>
    </source>
</evidence>
<dbReference type="Proteomes" id="UP000015543">
    <property type="component" value="Chromosome"/>
</dbReference>
<reference evidence="1 2" key="1">
    <citation type="journal article" date="2013" name="Genome Announc.">
        <title>Complete Genomic Sequence of 'Thermofilum adornatus' Strain 1910bT, a Hyperthermophilic Anaerobic Organotrophic Crenarchaeon.</title>
        <authorList>
            <person name="Dominova I.N."/>
            <person name="Kublanov I.V."/>
            <person name="Podosokorskaya O.A."/>
            <person name="Derbikova K.S."/>
            <person name="Patrushev M.V."/>
            <person name="Toshchakov S.V."/>
        </authorList>
    </citation>
    <scope>NUCLEOTIDE SEQUENCE [LARGE SCALE GENOMIC DNA]</scope>
    <source>
        <strain evidence="2">1910b</strain>
    </source>
</reference>
<dbReference type="Gene3D" id="2.40.30.10">
    <property type="entry name" value="Translation factors"/>
    <property type="match status" value="1"/>
</dbReference>
<dbReference type="HOGENOM" id="CLU_913990_0_0_2"/>
<dbReference type="AlphaFoldDB" id="S5ZKE2"/>
<evidence type="ECO:0000313" key="2">
    <source>
        <dbReference type="Proteomes" id="UP000015543"/>
    </source>
</evidence>